<feature type="region of interest" description="Disordered" evidence="1">
    <location>
        <begin position="103"/>
        <end position="820"/>
    </location>
</feature>
<feature type="region of interest" description="Disordered" evidence="1">
    <location>
        <begin position="924"/>
        <end position="954"/>
    </location>
</feature>
<feature type="compositionally biased region" description="Low complexity" evidence="1">
    <location>
        <begin position="497"/>
        <end position="507"/>
    </location>
</feature>
<feature type="compositionally biased region" description="Polar residues" evidence="1">
    <location>
        <begin position="206"/>
        <end position="224"/>
    </location>
</feature>
<accession>A0A2B7XMX8</accession>
<feature type="compositionally biased region" description="Polar residues" evidence="1">
    <location>
        <begin position="508"/>
        <end position="526"/>
    </location>
</feature>
<feature type="compositionally biased region" description="Basic and acidic residues" evidence="1">
    <location>
        <begin position="682"/>
        <end position="692"/>
    </location>
</feature>
<feature type="compositionally biased region" description="Polar residues" evidence="1">
    <location>
        <begin position="34"/>
        <end position="45"/>
    </location>
</feature>
<protein>
    <submittedName>
        <fullName evidence="2">Uncharacterized protein</fullName>
    </submittedName>
</protein>
<dbReference type="AlphaFoldDB" id="A0A2B7XMX8"/>
<feature type="region of interest" description="Disordered" evidence="1">
    <location>
        <begin position="1"/>
        <end position="69"/>
    </location>
</feature>
<feature type="compositionally biased region" description="Polar residues" evidence="1">
    <location>
        <begin position="796"/>
        <end position="820"/>
    </location>
</feature>
<feature type="compositionally biased region" description="Polar residues" evidence="1">
    <location>
        <begin position="340"/>
        <end position="352"/>
    </location>
</feature>
<feature type="compositionally biased region" description="Basic and acidic residues" evidence="1">
    <location>
        <begin position="225"/>
        <end position="242"/>
    </location>
</feature>
<feature type="compositionally biased region" description="Polar residues" evidence="1">
    <location>
        <begin position="250"/>
        <end position="282"/>
    </location>
</feature>
<gene>
    <name evidence="2" type="ORF">AJ79_05518</name>
</gene>
<feature type="compositionally biased region" description="Low complexity" evidence="1">
    <location>
        <begin position="121"/>
        <end position="143"/>
    </location>
</feature>
<evidence type="ECO:0000256" key="1">
    <source>
        <dbReference type="SAM" id="MobiDB-lite"/>
    </source>
</evidence>
<evidence type="ECO:0000313" key="2">
    <source>
        <dbReference type="EMBL" id="PGH10163.1"/>
    </source>
</evidence>
<feature type="compositionally biased region" description="Low complexity" evidence="1">
    <location>
        <begin position="612"/>
        <end position="638"/>
    </location>
</feature>
<feature type="compositionally biased region" description="Low complexity" evidence="1">
    <location>
        <begin position="972"/>
        <end position="989"/>
    </location>
</feature>
<evidence type="ECO:0000313" key="3">
    <source>
        <dbReference type="Proteomes" id="UP000223968"/>
    </source>
</evidence>
<feature type="compositionally biased region" description="Basic and acidic residues" evidence="1">
    <location>
        <begin position="408"/>
        <end position="417"/>
    </location>
</feature>
<feature type="compositionally biased region" description="Polar residues" evidence="1">
    <location>
        <begin position="467"/>
        <end position="479"/>
    </location>
</feature>
<proteinExistence type="predicted"/>
<feature type="compositionally biased region" description="Polar residues" evidence="1">
    <location>
        <begin position="594"/>
        <end position="610"/>
    </location>
</feature>
<dbReference type="Proteomes" id="UP000223968">
    <property type="component" value="Unassembled WGS sequence"/>
</dbReference>
<comment type="caution">
    <text evidence="2">The sequence shown here is derived from an EMBL/GenBank/DDBJ whole genome shotgun (WGS) entry which is preliminary data.</text>
</comment>
<feature type="compositionally biased region" description="Polar residues" evidence="1">
    <location>
        <begin position="659"/>
        <end position="681"/>
    </location>
</feature>
<feature type="compositionally biased region" description="Polar residues" evidence="1">
    <location>
        <begin position="373"/>
        <end position="395"/>
    </location>
</feature>
<feature type="compositionally biased region" description="Polar residues" evidence="1">
    <location>
        <begin position="696"/>
        <end position="720"/>
    </location>
</feature>
<feature type="region of interest" description="Disordered" evidence="1">
    <location>
        <begin position="967"/>
        <end position="989"/>
    </location>
</feature>
<feature type="compositionally biased region" description="Polar residues" evidence="1">
    <location>
        <begin position="933"/>
        <end position="945"/>
    </location>
</feature>
<feature type="region of interest" description="Disordered" evidence="1">
    <location>
        <begin position="847"/>
        <end position="887"/>
    </location>
</feature>
<feature type="compositionally biased region" description="Polar residues" evidence="1">
    <location>
        <begin position="863"/>
        <end position="875"/>
    </location>
</feature>
<dbReference type="EMBL" id="PDNB01000088">
    <property type="protein sequence ID" value="PGH10163.1"/>
    <property type="molecule type" value="Genomic_DNA"/>
</dbReference>
<feature type="compositionally biased region" description="Acidic residues" evidence="1">
    <location>
        <begin position="721"/>
        <end position="730"/>
    </location>
</feature>
<reference evidence="2 3" key="1">
    <citation type="submission" date="2017-10" db="EMBL/GenBank/DDBJ databases">
        <title>Comparative genomics in systemic dimorphic fungi from Ajellomycetaceae.</title>
        <authorList>
            <person name="Munoz J.F."/>
            <person name="Mcewen J.G."/>
            <person name="Clay O.K."/>
            <person name="Cuomo C.A."/>
        </authorList>
    </citation>
    <scope>NUCLEOTIDE SEQUENCE [LARGE SCALE GENOMIC DNA]</scope>
    <source>
        <strain evidence="2 3">UAMH5409</strain>
    </source>
</reference>
<feature type="compositionally biased region" description="Basic and acidic residues" evidence="1">
    <location>
        <begin position="303"/>
        <end position="313"/>
    </location>
</feature>
<dbReference type="OrthoDB" id="5386674at2759"/>
<keyword evidence="3" id="KW-1185">Reference proteome</keyword>
<sequence>MAGLVWEKSHMESPKPLGMSKTTSMKANTKVARNGTSQSNLNGPSISPREPAYATNEVDSSLQNDPRSEICVSPSWESRRRRKKELKRLEKEKKELERFLKLEARANEQAGSRRLTKKQPLKTPSRSSSIKSSLPRSSTTSLRGFLSNVTSRANSIHEPDVNRSTQNIRGAEEEDGSAESTMPMFTGHWPQRFGVRITQDLEYDRNPSSVYSTDSPLSMPSSPSKNREPHLHMTKKHSDLRAAAKAFLSGDSTPQYNDNASTKSKSSWSQELTRKLSGSSRNKLQRKSVKADHEPRMYSLRRGSGDKENDTVRRPARKFGKSAPPTTNHACFSVVPESPPLSQRSTSRNTIVHSEEHIITPPDTNDEQEDHAASSSLNLDVQNDADPSSEGSQPSIVAEEAPSIPETIIRDPAENHRGSKGRIMSWGGLFNNPDRVSGITSNRRDQNSEPSQKIPNGNVDEFKTSGPYESNYTSGTFKNYSKKFEVTPKQPNGHSTAGNGNVANNVVDTQPQKNLSPEETPGNSSQDDSDVEKTVTVIDRPNMDRAGTIPNMKRKEDPMRMPPRIINRDSTFKSSPLAAPPLSNGDEGDHTKTEQISNKTNPASAMSSVVPSRPSEASRAASSSSSSKDGKSKFSFSRLLRHGSKNGKGSGFGPRYALKSSTVAPSNKSRGPTPVPTSTETQGDKDNNDETPTKLAETSSKQVTSLSANIHIIQNVSDTPTDNEADDDIEVPPKSPKRNNGEFSLDPRRKSASAAEIPKTPNNETEAKSGKKRSISVDIPRNQTPRGLGVGRYSKKPTSGQPSPELPSSQITPTAAPQPSSMKIASIIPTSPSDFLPLTTIPRNPPQIQTQIPTGPMYEPRPASTSRQSLASTLGTPRPPAHRQPRRGTPVAKMFVICCQCRYWHDMPSDVYAKLAFPNGLPPSEHMVGDPQNAPQIPMASSTLASQGGGSSSIITESSSGTYYNALESKSNRSPRGSRPSSSSSASSNNFTVTCCWCAHRMVRTCCAGWTTIVYLHERHH</sequence>
<organism evidence="2 3">
    <name type="scientific">Helicocarpus griseus UAMH5409</name>
    <dbReference type="NCBI Taxonomy" id="1447875"/>
    <lineage>
        <taxon>Eukaryota</taxon>
        <taxon>Fungi</taxon>
        <taxon>Dikarya</taxon>
        <taxon>Ascomycota</taxon>
        <taxon>Pezizomycotina</taxon>
        <taxon>Eurotiomycetes</taxon>
        <taxon>Eurotiomycetidae</taxon>
        <taxon>Onygenales</taxon>
        <taxon>Ajellomycetaceae</taxon>
        <taxon>Helicocarpus</taxon>
    </lineage>
</organism>
<name>A0A2B7XMX8_9EURO</name>